<evidence type="ECO:0000256" key="1">
    <source>
        <dbReference type="ARBA" id="ARBA00022729"/>
    </source>
</evidence>
<name>A0ABS5D4Y8_9FLAO</name>
<evidence type="ECO:0000256" key="2">
    <source>
        <dbReference type="SAM" id="SignalP"/>
    </source>
</evidence>
<feature type="chain" id="PRO_5045521210" evidence="2">
    <location>
        <begin position="21"/>
        <end position="1136"/>
    </location>
</feature>
<keyword evidence="5" id="KW-1185">Reference proteome</keyword>
<dbReference type="Proteomes" id="UP000679008">
    <property type="component" value="Unassembled WGS sequence"/>
</dbReference>
<feature type="signal peptide" evidence="2">
    <location>
        <begin position="1"/>
        <end position="20"/>
    </location>
</feature>
<keyword evidence="1 2" id="KW-0732">Signal</keyword>
<accession>A0ABS5D4Y8</accession>
<feature type="domain" description="Secretion system C-terminal sorting" evidence="3">
    <location>
        <begin position="1066"/>
        <end position="1134"/>
    </location>
</feature>
<dbReference type="InterPro" id="IPR026444">
    <property type="entry name" value="Secre_tail"/>
</dbReference>
<dbReference type="NCBIfam" id="TIGR04183">
    <property type="entry name" value="Por_Secre_tail"/>
    <property type="match status" value="1"/>
</dbReference>
<dbReference type="RefSeq" id="WP_210790388.1">
    <property type="nucleotide sequence ID" value="NZ_JAGPXB010000009.1"/>
</dbReference>
<sequence>MKNFTLFIFLLIFSVGFSQNAPITFETGGFGSTWSFATFENGSGAGYSKVANPFPGGINSSATVGKFAAGTSASGAQPYAGFETAHASGVNGIGTFTLSASNCIVKIMVYKTVISDVAIKFAIANGGAQPEIKVPNTKINEWEELTFDFSGKIGLNETINIDQMIFFLDFNARTSETTSYFDNVTFSAKAAATVPTVAAPTPSKPAADVISLFSNAYSNVTVDSWRADWGQSGNVLTDIQIAGNDTKKYTDLSYFGVITEASKINASAMLNFHIDVWTPDVNTFKIKIVDFGADGAYQGGDDKEFEVTRTLALSGWNSLEIPLSEFTGLTTKANIAQFVFSGTAGTIYLDNVYFNKTPVVAPPPSAPYAPVTFESGEYGSTWVLTSFDNPSGPSTASLLASNPNKTGINTSNTAVKFTALVAGAWYTGFETAHASGTNGIGTFTLNETNSTVKMMVYKDVISKVGIKFARPDGGSTGEITVTNTKINEWEELTFNFAGKIGEGVSTGIDQIIVFPDFIPEGTTRSADHVSYVDNITFSAKTTAPVVATEPTVAAPTPTKPASDVISLFSNAYTNVPITTWRTDWSAGSALTDMQIAGNDTKKYTNLNYFGVDVSGTIDATAMTFIHIDVWTPDLTAFRIKLVDFGPNGVYQGGDDKEFEITRTPTLSGWNSFDIPLSEFTGLTTRGNIAQLVFSGAPAGTVYIDNVYFNKTAAATPTGPMVAAPTPTKPASDVISLFSNAYTNVPITTWRTDWSVGSTLTDMQIAGNDTKKYTNLNYFGVDVTGTIDATAMTFIHIDVWTPDLTAFRIKLVDFGPNGVYQGGDDKEFEITRTPTLSGWNSFDIPLSEFTGLTTRGHIAQLVFSGAPAGTVYIDNVYFNKTAVVVTPTVPTVAAPTPTTAVADVISLFSNAYTNVPITTWRTDWSAGSTLTDMQIAGNDTKKYTNLNYFGVDVTGTINATAMLYFHIDVWTSDLTAFKIKLVDFGANGVYQGGDDKEFEITRTPTLSGWNSFDIPLSEFTGLTTRGNIAQLVFSGAPAGTVYMDNVYFSKTASTLDVPDFEISKVIMYPNPTTNYLTIDANGEINNISIYNVLGQEVLVRSPKSNSTTIQTSQLSKGVYIVKTVVEGKATTTKMIKE</sequence>
<reference evidence="4 5" key="1">
    <citation type="submission" date="2021-04" db="EMBL/GenBank/DDBJ databases">
        <title>Description of novel Flavobacterium sp. F-328.</title>
        <authorList>
            <person name="Saticioglu I.B."/>
        </authorList>
    </citation>
    <scope>NUCLEOTIDE SEQUENCE [LARGE SCALE GENOMIC DNA]</scope>
    <source>
        <strain evidence="4 5">F-328</strain>
    </source>
</reference>
<dbReference type="Pfam" id="PF18962">
    <property type="entry name" value="Por_Secre_tail"/>
    <property type="match status" value="1"/>
</dbReference>
<evidence type="ECO:0000313" key="4">
    <source>
        <dbReference type="EMBL" id="MBQ0909090.1"/>
    </source>
</evidence>
<evidence type="ECO:0000259" key="3">
    <source>
        <dbReference type="Pfam" id="PF18962"/>
    </source>
</evidence>
<evidence type="ECO:0000313" key="5">
    <source>
        <dbReference type="Proteomes" id="UP000679008"/>
    </source>
</evidence>
<organism evidence="4 5">
    <name type="scientific">Flavobacterium erciyesense</name>
    <dbReference type="NCBI Taxonomy" id="2825842"/>
    <lineage>
        <taxon>Bacteria</taxon>
        <taxon>Pseudomonadati</taxon>
        <taxon>Bacteroidota</taxon>
        <taxon>Flavobacteriia</taxon>
        <taxon>Flavobacteriales</taxon>
        <taxon>Flavobacteriaceae</taxon>
        <taxon>Flavobacterium</taxon>
    </lineage>
</organism>
<proteinExistence type="predicted"/>
<gene>
    <name evidence="4" type="ORF">KBJ98_10285</name>
</gene>
<protein>
    <submittedName>
        <fullName evidence="4">T9SS type A sorting domain-containing protein</fullName>
    </submittedName>
</protein>
<dbReference type="EMBL" id="JAGPXB010000009">
    <property type="protein sequence ID" value="MBQ0909090.1"/>
    <property type="molecule type" value="Genomic_DNA"/>
</dbReference>
<comment type="caution">
    <text evidence="4">The sequence shown here is derived from an EMBL/GenBank/DDBJ whole genome shotgun (WGS) entry which is preliminary data.</text>
</comment>